<dbReference type="Gene3D" id="3.40.50.720">
    <property type="entry name" value="NAD(P)-binding Rossmann-like Domain"/>
    <property type="match status" value="1"/>
</dbReference>
<evidence type="ECO:0000313" key="3">
    <source>
        <dbReference type="EMBL" id="ROO88191.1"/>
    </source>
</evidence>
<keyword evidence="4" id="KW-1185">Reference proteome</keyword>
<protein>
    <submittedName>
        <fullName evidence="3">Uncharacterized protein YbjT (DUF2867 family)</fullName>
    </submittedName>
</protein>
<accession>A0A3N1D3T5</accession>
<dbReference type="InterPro" id="IPR051164">
    <property type="entry name" value="NmrA-like_oxidored"/>
</dbReference>
<dbReference type="Proteomes" id="UP000272400">
    <property type="component" value="Unassembled WGS sequence"/>
</dbReference>
<keyword evidence="1" id="KW-0521">NADP</keyword>
<dbReference type="AlphaFoldDB" id="A0A3N1D3T5"/>
<dbReference type="Pfam" id="PF13460">
    <property type="entry name" value="NAD_binding_10"/>
    <property type="match status" value="1"/>
</dbReference>
<dbReference type="PANTHER" id="PTHR42748">
    <property type="entry name" value="NITROGEN METABOLITE REPRESSION PROTEIN NMRA FAMILY MEMBER"/>
    <property type="match status" value="1"/>
</dbReference>
<evidence type="ECO:0000259" key="2">
    <source>
        <dbReference type="Pfam" id="PF13460"/>
    </source>
</evidence>
<dbReference type="EMBL" id="RJKE01000001">
    <property type="protein sequence ID" value="ROO88191.1"/>
    <property type="molecule type" value="Genomic_DNA"/>
</dbReference>
<name>A0A3N1D3T5_9ACTN</name>
<dbReference type="SUPFAM" id="SSF51735">
    <property type="entry name" value="NAD(P)-binding Rossmann-fold domains"/>
    <property type="match status" value="1"/>
</dbReference>
<dbReference type="PANTHER" id="PTHR42748:SF3">
    <property type="entry name" value="BLL4366 PROTEIN"/>
    <property type="match status" value="1"/>
</dbReference>
<organism evidence="3 4">
    <name type="scientific">Actinocorallia herbida</name>
    <dbReference type="NCBI Taxonomy" id="58109"/>
    <lineage>
        <taxon>Bacteria</taxon>
        <taxon>Bacillati</taxon>
        <taxon>Actinomycetota</taxon>
        <taxon>Actinomycetes</taxon>
        <taxon>Streptosporangiales</taxon>
        <taxon>Thermomonosporaceae</taxon>
        <taxon>Actinocorallia</taxon>
    </lineage>
</organism>
<reference evidence="3 4" key="1">
    <citation type="submission" date="2018-11" db="EMBL/GenBank/DDBJ databases">
        <title>Sequencing the genomes of 1000 actinobacteria strains.</title>
        <authorList>
            <person name="Klenk H.-P."/>
        </authorList>
    </citation>
    <scope>NUCLEOTIDE SEQUENCE [LARGE SCALE GENOMIC DNA]</scope>
    <source>
        <strain evidence="3 4">DSM 44254</strain>
    </source>
</reference>
<evidence type="ECO:0000256" key="1">
    <source>
        <dbReference type="ARBA" id="ARBA00022857"/>
    </source>
</evidence>
<feature type="domain" description="NAD(P)-binding" evidence="2">
    <location>
        <begin position="7"/>
        <end position="177"/>
    </location>
</feature>
<sequence>MKIVVIGGSGLIGRQVVARLAEQGHEAVAASPSSGVNAVTGEGVAAALRGADVVVDVANSPSFEPADVLAFFTASTGNLLAAEAEAGVGHHVALSIVGTSRLPDNGYFRGKRAQEKLIEASGIPYTIVQATQFFEFLGGIADTAAQGGATVPVPPVAFQPMAAADVAEAVARAATAPPRDGFVEVAGPDRLRFDEVVRAALRAKGDSREVVADPDAEYFGSTLEAGSLVPDGPADLGRTSFADWLKTTGNA</sequence>
<dbReference type="RefSeq" id="WP_123667458.1">
    <property type="nucleotide sequence ID" value="NZ_RJKE01000001.1"/>
</dbReference>
<comment type="caution">
    <text evidence="3">The sequence shown here is derived from an EMBL/GenBank/DDBJ whole genome shotgun (WGS) entry which is preliminary data.</text>
</comment>
<gene>
    <name evidence="3" type="ORF">EDD29_5853</name>
</gene>
<dbReference type="InterPro" id="IPR016040">
    <property type="entry name" value="NAD(P)-bd_dom"/>
</dbReference>
<dbReference type="OrthoDB" id="9771302at2"/>
<dbReference type="InterPro" id="IPR036291">
    <property type="entry name" value="NAD(P)-bd_dom_sf"/>
</dbReference>
<evidence type="ECO:0000313" key="4">
    <source>
        <dbReference type="Proteomes" id="UP000272400"/>
    </source>
</evidence>
<proteinExistence type="predicted"/>